<name>A0A1I8AMG5_9BILA</name>
<organism evidence="1 2">
    <name type="scientific">Steinernema glaseri</name>
    <dbReference type="NCBI Taxonomy" id="37863"/>
    <lineage>
        <taxon>Eukaryota</taxon>
        <taxon>Metazoa</taxon>
        <taxon>Ecdysozoa</taxon>
        <taxon>Nematoda</taxon>
        <taxon>Chromadorea</taxon>
        <taxon>Rhabditida</taxon>
        <taxon>Tylenchina</taxon>
        <taxon>Panagrolaimomorpha</taxon>
        <taxon>Strongyloidoidea</taxon>
        <taxon>Steinernematidae</taxon>
        <taxon>Steinernema</taxon>
    </lineage>
</organism>
<dbReference type="AlphaFoldDB" id="A0A1I8AMG5"/>
<protein>
    <submittedName>
        <fullName evidence="2">ATP-dependent DNA helicase</fullName>
    </submittedName>
</protein>
<dbReference type="Proteomes" id="UP000095287">
    <property type="component" value="Unplaced"/>
</dbReference>
<proteinExistence type="predicted"/>
<keyword evidence="1" id="KW-1185">Reference proteome</keyword>
<evidence type="ECO:0000313" key="1">
    <source>
        <dbReference type="Proteomes" id="UP000095287"/>
    </source>
</evidence>
<dbReference type="WBParaSite" id="L893_g6945.t1">
    <property type="protein sequence ID" value="L893_g6945.t1"/>
    <property type="gene ID" value="L893_g6945"/>
</dbReference>
<sequence>VQAARCWRAGLQHIEHALQQYIGGGHQCVGQAPQVGQQLAHQAAPALAAEGFALVLAGPSVEALQGLVETTCASAADAQLRACANQCDMRRGAVEQAAGQVQAGMLVVADHRAELRRVQAAVDTDDRQAVGLQRAVAVVVFGQATGDEQGVAAPCAKQLLQLALAVGLVVAAGNQQLVALGPCALLQLLGDARIAGVFQVWQDEAKGARVTAAQPGRLR</sequence>
<accession>A0A1I8AMG5</accession>
<evidence type="ECO:0000313" key="2">
    <source>
        <dbReference type="WBParaSite" id="L893_g6945.t1"/>
    </source>
</evidence>
<reference evidence="2" key="1">
    <citation type="submission" date="2016-11" db="UniProtKB">
        <authorList>
            <consortium name="WormBaseParasite"/>
        </authorList>
    </citation>
    <scope>IDENTIFICATION</scope>
</reference>